<organism evidence="2 3">
    <name type="scientific">Caerostris darwini</name>
    <dbReference type="NCBI Taxonomy" id="1538125"/>
    <lineage>
        <taxon>Eukaryota</taxon>
        <taxon>Metazoa</taxon>
        <taxon>Ecdysozoa</taxon>
        <taxon>Arthropoda</taxon>
        <taxon>Chelicerata</taxon>
        <taxon>Arachnida</taxon>
        <taxon>Araneae</taxon>
        <taxon>Araneomorphae</taxon>
        <taxon>Entelegynae</taxon>
        <taxon>Araneoidea</taxon>
        <taxon>Araneidae</taxon>
        <taxon>Caerostris</taxon>
    </lineage>
</organism>
<proteinExistence type="predicted"/>
<evidence type="ECO:0000313" key="2">
    <source>
        <dbReference type="EMBL" id="GIY78845.1"/>
    </source>
</evidence>
<evidence type="ECO:0000313" key="3">
    <source>
        <dbReference type="Proteomes" id="UP001054837"/>
    </source>
</evidence>
<keyword evidence="3" id="KW-1185">Reference proteome</keyword>
<sequence>MTSRQSQLKKASLLPCPAPWKHPEGRNEALKHALKMIPLMGLTFALSTVSPERVFILTDSQYFLIVYFFFQPVGFDFVSGLHLRFPAGDSTLGSLYAGCLATCF</sequence>
<name>A0AAV4W9U7_9ARAC</name>
<accession>A0AAV4W9U7</accession>
<keyword evidence="1" id="KW-0472">Membrane</keyword>
<dbReference type="Proteomes" id="UP001054837">
    <property type="component" value="Unassembled WGS sequence"/>
</dbReference>
<evidence type="ECO:0000256" key="1">
    <source>
        <dbReference type="SAM" id="Phobius"/>
    </source>
</evidence>
<protein>
    <submittedName>
        <fullName evidence="2">Uncharacterized protein</fullName>
    </submittedName>
</protein>
<feature type="transmembrane region" description="Helical" evidence="1">
    <location>
        <begin position="62"/>
        <end position="83"/>
    </location>
</feature>
<dbReference type="EMBL" id="BPLQ01014286">
    <property type="protein sequence ID" value="GIY78845.1"/>
    <property type="molecule type" value="Genomic_DNA"/>
</dbReference>
<reference evidence="2 3" key="1">
    <citation type="submission" date="2021-06" db="EMBL/GenBank/DDBJ databases">
        <title>Caerostris darwini draft genome.</title>
        <authorList>
            <person name="Kono N."/>
            <person name="Arakawa K."/>
        </authorList>
    </citation>
    <scope>NUCLEOTIDE SEQUENCE [LARGE SCALE GENOMIC DNA]</scope>
</reference>
<gene>
    <name evidence="2" type="ORF">CDAR_584101</name>
</gene>
<keyword evidence="1" id="KW-1133">Transmembrane helix</keyword>
<comment type="caution">
    <text evidence="2">The sequence shown here is derived from an EMBL/GenBank/DDBJ whole genome shotgun (WGS) entry which is preliminary data.</text>
</comment>
<keyword evidence="1" id="KW-0812">Transmembrane</keyword>
<dbReference type="AlphaFoldDB" id="A0AAV4W9U7"/>